<reference evidence="2" key="1">
    <citation type="submission" date="2023-08" db="EMBL/GenBank/DDBJ databases">
        <authorList>
            <person name="Audoor S."/>
            <person name="Bilcke G."/>
        </authorList>
    </citation>
    <scope>NUCLEOTIDE SEQUENCE</scope>
</reference>
<keyword evidence="3" id="KW-1185">Reference proteome</keyword>
<comment type="caution">
    <text evidence="2">The sequence shown here is derived from an EMBL/GenBank/DDBJ whole genome shotgun (WGS) entry which is preliminary data.</text>
</comment>
<dbReference type="AlphaFoldDB" id="A0AAD2CTM0"/>
<feature type="region of interest" description="Disordered" evidence="1">
    <location>
        <begin position="1"/>
        <end position="21"/>
    </location>
</feature>
<evidence type="ECO:0000256" key="1">
    <source>
        <dbReference type="SAM" id="MobiDB-lite"/>
    </source>
</evidence>
<evidence type="ECO:0000313" key="3">
    <source>
        <dbReference type="Proteomes" id="UP001295423"/>
    </source>
</evidence>
<accession>A0AAD2CTM0</accession>
<evidence type="ECO:0000313" key="2">
    <source>
        <dbReference type="EMBL" id="CAJ1945230.1"/>
    </source>
</evidence>
<name>A0AAD2CTM0_9STRA</name>
<protein>
    <submittedName>
        <fullName evidence="2">Uncharacterized protein</fullName>
    </submittedName>
</protein>
<proteinExistence type="predicted"/>
<organism evidence="2 3">
    <name type="scientific">Cylindrotheca closterium</name>
    <dbReference type="NCBI Taxonomy" id="2856"/>
    <lineage>
        <taxon>Eukaryota</taxon>
        <taxon>Sar</taxon>
        <taxon>Stramenopiles</taxon>
        <taxon>Ochrophyta</taxon>
        <taxon>Bacillariophyta</taxon>
        <taxon>Bacillariophyceae</taxon>
        <taxon>Bacillariophycidae</taxon>
        <taxon>Bacillariales</taxon>
        <taxon>Bacillariaceae</taxon>
        <taxon>Cylindrotheca</taxon>
    </lineage>
</organism>
<feature type="region of interest" description="Disordered" evidence="1">
    <location>
        <begin position="104"/>
        <end position="123"/>
    </location>
</feature>
<feature type="compositionally biased region" description="Polar residues" evidence="1">
    <location>
        <begin position="1"/>
        <end position="12"/>
    </location>
</feature>
<gene>
    <name evidence="2" type="ORF">CYCCA115_LOCUS9374</name>
</gene>
<sequence>MGVSSIMNSSLELRSKPKGIRTKLTPVKHSLQNRKRKVQFTDVHVLEYDNSASKQQEKGDLWWTKDERKEILQNNHRLAKLFKTHHPHDIANANDAYDQCCYSDEDTSSSSSSESEDENKPTWLISKTNIRKPKLHLPTHVRGLEWAILPYSKKHRKVHVQQVVEAQDDDDMAELAGSSSKACVAFARLLAQCDEPSAPSFLRRPRPRMWW</sequence>
<dbReference type="Proteomes" id="UP001295423">
    <property type="component" value="Unassembled WGS sequence"/>
</dbReference>
<dbReference type="EMBL" id="CAKOGP040001335">
    <property type="protein sequence ID" value="CAJ1945230.1"/>
    <property type="molecule type" value="Genomic_DNA"/>
</dbReference>